<dbReference type="Gene3D" id="3.40.50.2300">
    <property type="match status" value="1"/>
</dbReference>
<reference evidence="6 7" key="1">
    <citation type="submission" date="2018-06" db="EMBL/GenBank/DDBJ databases">
        <authorList>
            <consortium name="Pathogen Informatics"/>
            <person name="Doyle S."/>
        </authorList>
    </citation>
    <scope>NUCLEOTIDE SEQUENCE [LARGE SCALE GENOMIC DNA]</scope>
    <source>
        <strain evidence="6 7">NCTC10994</strain>
    </source>
</reference>
<comment type="similarity">
    <text evidence="1">Belongs to the low molecular weight phosphotyrosine protein phosphatase family.</text>
</comment>
<dbReference type="EC" id="3.1.3.48" evidence="6"/>
<evidence type="ECO:0000256" key="1">
    <source>
        <dbReference type="ARBA" id="ARBA00011063"/>
    </source>
</evidence>
<dbReference type="STRING" id="1219011.GCA_001895045_03476"/>
<evidence type="ECO:0000256" key="2">
    <source>
        <dbReference type="ARBA" id="ARBA00022801"/>
    </source>
</evidence>
<dbReference type="InterPro" id="IPR017867">
    <property type="entry name" value="Tyr_phospatase_low_mol_wt"/>
</dbReference>
<dbReference type="KEGG" id="rcr:NCTC10994_03256"/>
<organism evidence="6 7">
    <name type="scientific">Rhodococcus coprophilus</name>
    <dbReference type="NCBI Taxonomy" id="38310"/>
    <lineage>
        <taxon>Bacteria</taxon>
        <taxon>Bacillati</taxon>
        <taxon>Actinomycetota</taxon>
        <taxon>Actinomycetes</taxon>
        <taxon>Mycobacteriales</taxon>
        <taxon>Nocardiaceae</taxon>
        <taxon>Rhodococcus</taxon>
    </lineage>
</organism>
<keyword evidence="3" id="KW-0904">Protein phosphatase</keyword>
<protein>
    <submittedName>
        <fullName evidence="6">Protein-tyrosine-phosphatase</fullName>
        <ecNumber evidence="6">3.1.3.48</ecNumber>
    </submittedName>
</protein>
<gene>
    <name evidence="6" type="primary">wzb</name>
    <name evidence="6" type="ORF">NCTC10994_03256</name>
</gene>
<keyword evidence="7" id="KW-1185">Reference proteome</keyword>
<dbReference type="Pfam" id="PF01451">
    <property type="entry name" value="LMWPc"/>
    <property type="match status" value="1"/>
</dbReference>
<dbReference type="SMART" id="SM00226">
    <property type="entry name" value="LMWPc"/>
    <property type="match status" value="1"/>
</dbReference>
<dbReference type="PANTHER" id="PTHR11717:SF31">
    <property type="entry name" value="LOW MOLECULAR WEIGHT PROTEIN-TYROSINE-PHOSPHATASE ETP-RELATED"/>
    <property type="match status" value="1"/>
</dbReference>
<evidence type="ECO:0000313" key="6">
    <source>
        <dbReference type="EMBL" id="SQI36135.1"/>
    </source>
</evidence>
<dbReference type="SUPFAM" id="SSF52788">
    <property type="entry name" value="Phosphotyrosine protein phosphatases I"/>
    <property type="match status" value="1"/>
</dbReference>
<name>A0A2X4X8X1_9NOCA</name>
<sequence length="171" mass="18255">MRILFVCTGNICRSPTAERLTTAFAVESGRDDLDAHSAGTRALVGHGMEPTAALVLQHLGGDPDGFVARRLTPAIAEDADLILTMSEQHRGDVIELAPRMMRVTFTLPEAVRVQQSSGAASVAELAAARTQFPAPGPEDIVDPIGRDEETFVEVGSEIADLLLPLLARIRS</sequence>
<dbReference type="RefSeq" id="WP_072703798.1">
    <property type="nucleotide sequence ID" value="NZ_JAFBBL010000001.1"/>
</dbReference>
<proteinExistence type="inferred from homology"/>
<evidence type="ECO:0000259" key="5">
    <source>
        <dbReference type="SMART" id="SM00226"/>
    </source>
</evidence>
<accession>A0A2X4X8X1</accession>
<dbReference type="InterPro" id="IPR050438">
    <property type="entry name" value="LMW_PTPase"/>
</dbReference>
<evidence type="ECO:0000256" key="4">
    <source>
        <dbReference type="PIRSR" id="PIRSR617867-1"/>
    </source>
</evidence>
<evidence type="ECO:0000256" key="3">
    <source>
        <dbReference type="ARBA" id="ARBA00022912"/>
    </source>
</evidence>
<feature type="active site" description="Nucleophile" evidence="4">
    <location>
        <position position="13"/>
    </location>
</feature>
<dbReference type="InterPro" id="IPR036196">
    <property type="entry name" value="Ptyr_pPase_sf"/>
</dbReference>
<dbReference type="GO" id="GO:0004725">
    <property type="term" value="F:protein tyrosine phosphatase activity"/>
    <property type="evidence" value="ECO:0007669"/>
    <property type="project" value="UniProtKB-EC"/>
</dbReference>
<dbReference type="PRINTS" id="PR00719">
    <property type="entry name" value="LMWPTPASE"/>
</dbReference>
<dbReference type="Proteomes" id="UP000249091">
    <property type="component" value="Chromosome 1"/>
</dbReference>
<evidence type="ECO:0000313" key="7">
    <source>
        <dbReference type="Proteomes" id="UP000249091"/>
    </source>
</evidence>
<dbReference type="InterPro" id="IPR023485">
    <property type="entry name" value="Ptyr_pPase"/>
</dbReference>
<feature type="domain" description="Phosphotyrosine protein phosphatase I" evidence="5">
    <location>
        <begin position="1"/>
        <end position="168"/>
    </location>
</feature>
<feature type="active site" description="Nucleophile" evidence="4">
    <location>
        <position position="7"/>
    </location>
</feature>
<dbReference type="EMBL" id="LS483468">
    <property type="protein sequence ID" value="SQI36135.1"/>
    <property type="molecule type" value="Genomic_DNA"/>
</dbReference>
<keyword evidence="2 6" id="KW-0378">Hydrolase</keyword>
<dbReference type="PANTHER" id="PTHR11717">
    <property type="entry name" value="LOW MOLECULAR WEIGHT PROTEIN TYROSINE PHOSPHATASE"/>
    <property type="match status" value="1"/>
</dbReference>
<dbReference type="AlphaFoldDB" id="A0A2X4X8X1"/>